<reference evidence="2 3" key="1">
    <citation type="submission" date="2021-12" db="EMBL/GenBank/DDBJ databases">
        <title>Discovery of the Pendulisporaceae a myxobacterial family with distinct sporulation behavior and unique specialized metabolism.</title>
        <authorList>
            <person name="Garcia R."/>
            <person name="Popoff A."/>
            <person name="Bader C.D."/>
            <person name="Loehr J."/>
            <person name="Walesch S."/>
            <person name="Walt C."/>
            <person name="Boldt J."/>
            <person name="Bunk B."/>
            <person name="Haeckl F.J.F.P.J."/>
            <person name="Gunesch A.P."/>
            <person name="Birkelbach J."/>
            <person name="Nuebel U."/>
            <person name="Pietschmann T."/>
            <person name="Bach T."/>
            <person name="Mueller R."/>
        </authorList>
    </citation>
    <scope>NUCLEOTIDE SEQUENCE [LARGE SCALE GENOMIC DNA]</scope>
    <source>
        <strain evidence="2 3">MSr11954</strain>
    </source>
</reference>
<gene>
    <name evidence="2" type="ORF">LZC94_34185</name>
</gene>
<dbReference type="PANTHER" id="PTHR43798">
    <property type="entry name" value="MONOACYLGLYCEROL LIPASE"/>
    <property type="match status" value="1"/>
</dbReference>
<organism evidence="2 3">
    <name type="scientific">Pendulispora albinea</name>
    <dbReference type="NCBI Taxonomy" id="2741071"/>
    <lineage>
        <taxon>Bacteria</taxon>
        <taxon>Pseudomonadati</taxon>
        <taxon>Myxococcota</taxon>
        <taxon>Myxococcia</taxon>
        <taxon>Myxococcales</taxon>
        <taxon>Sorangiineae</taxon>
        <taxon>Pendulisporaceae</taxon>
        <taxon>Pendulispora</taxon>
    </lineage>
</organism>
<dbReference type="Pfam" id="PF12146">
    <property type="entry name" value="Hydrolase_4"/>
    <property type="match status" value="1"/>
</dbReference>
<dbReference type="InterPro" id="IPR022742">
    <property type="entry name" value="Hydrolase_4"/>
</dbReference>
<evidence type="ECO:0000313" key="2">
    <source>
        <dbReference type="EMBL" id="WXB12890.1"/>
    </source>
</evidence>
<dbReference type="Gene3D" id="3.40.50.1820">
    <property type="entry name" value="alpha/beta hydrolase"/>
    <property type="match status" value="1"/>
</dbReference>
<name>A0ABZ2LQ88_9BACT</name>
<evidence type="ECO:0000313" key="3">
    <source>
        <dbReference type="Proteomes" id="UP001370348"/>
    </source>
</evidence>
<keyword evidence="3" id="KW-1185">Reference proteome</keyword>
<dbReference type="RefSeq" id="WP_394822510.1">
    <property type="nucleotide sequence ID" value="NZ_CP089984.1"/>
</dbReference>
<feature type="domain" description="Serine aminopeptidase S33" evidence="1">
    <location>
        <begin position="87"/>
        <end position="189"/>
    </location>
</feature>
<proteinExistence type="predicted"/>
<evidence type="ECO:0000259" key="1">
    <source>
        <dbReference type="Pfam" id="PF12146"/>
    </source>
</evidence>
<dbReference type="SUPFAM" id="SSF53474">
    <property type="entry name" value="alpha/beta-Hydrolases"/>
    <property type="match status" value="1"/>
</dbReference>
<dbReference type="PANTHER" id="PTHR43798:SF33">
    <property type="entry name" value="HYDROLASE, PUTATIVE (AFU_ORTHOLOGUE AFUA_2G14860)-RELATED"/>
    <property type="match status" value="1"/>
</dbReference>
<dbReference type="EMBL" id="CP089984">
    <property type="protein sequence ID" value="WXB12890.1"/>
    <property type="molecule type" value="Genomic_DNA"/>
</dbReference>
<sequence>MAYAFHINSTNDRAKKSLAPPWFRNGFRLVGAMVPDAAASMGHHLFFTPRGARLRDDERAVLAQGERFSFDVDGSNVIARTWGEGPTVILAHGWGGHSGQMTSLVQAVVAAGYRAVAIDFPGHGESEGRLSSIVHFARALERGAALFSPIHGVIAHSLGAAATTFAMTRTLRPTRVAFFAPATEFEPMWAQFREDVGVSDVVWQKMQKKAEGWLNVSMRQVFALEHAPRMTAPLLVLHDVADRQVGFEQGEKMAQTWPNAALVRTEQLGHIRILHDPRAIAAAVDFLER</sequence>
<dbReference type="InterPro" id="IPR029058">
    <property type="entry name" value="AB_hydrolase_fold"/>
</dbReference>
<protein>
    <submittedName>
        <fullName evidence="2">Lysophospholipase</fullName>
    </submittedName>
</protein>
<dbReference type="Proteomes" id="UP001370348">
    <property type="component" value="Chromosome"/>
</dbReference>
<accession>A0ABZ2LQ88</accession>
<dbReference type="InterPro" id="IPR050266">
    <property type="entry name" value="AB_hydrolase_sf"/>
</dbReference>